<keyword evidence="2 5" id="KW-0812">Transmembrane</keyword>
<evidence type="ECO:0000313" key="8">
    <source>
        <dbReference type="Proteomes" id="UP000198942"/>
    </source>
</evidence>
<gene>
    <name evidence="7" type="ORF">SAMN05192574_101668</name>
</gene>
<dbReference type="InterPro" id="IPR022764">
    <property type="entry name" value="Peptidase_S54_rhomboid_dom"/>
</dbReference>
<dbReference type="GO" id="GO:0004252">
    <property type="term" value="F:serine-type endopeptidase activity"/>
    <property type="evidence" value="ECO:0007669"/>
    <property type="project" value="InterPro"/>
</dbReference>
<reference evidence="8" key="1">
    <citation type="submission" date="2016-10" db="EMBL/GenBank/DDBJ databases">
        <authorList>
            <person name="Varghese N."/>
            <person name="Submissions S."/>
        </authorList>
    </citation>
    <scope>NUCLEOTIDE SEQUENCE [LARGE SCALE GENOMIC DNA]</scope>
    <source>
        <strain evidence="8">Gh-48</strain>
    </source>
</reference>
<dbReference type="InterPro" id="IPR035952">
    <property type="entry name" value="Rhomboid-like_sf"/>
</dbReference>
<keyword evidence="4 5" id="KW-0472">Membrane</keyword>
<dbReference type="EMBL" id="FOCL01000001">
    <property type="protein sequence ID" value="SEM74311.1"/>
    <property type="molecule type" value="Genomic_DNA"/>
</dbReference>
<organism evidence="7 8">
    <name type="scientific">Mucilaginibacter gossypiicola</name>
    <dbReference type="NCBI Taxonomy" id="551995"/>
    <lineage>
        <taxon>Bacteria</taxon>
        <taxon>Pseudomonadati</taxon>
        <taxon>Bacteroidota</taxon>
        <taxon>Sphingobacteriia</taxon>
        <taxon>Sphingobacteriales</taxon>
        <taxon>Sphingobacteriaceae</taxon>
        <taxon>Mucilaginibacter</taxon>
    </lineage>
</organism>
<protein>
    <submittedName>
        <fullName evidence="7">Rhomboid family protein</fullName>
    </submittedName>
</protein>
<evidence type="ECO:0000256" key="5">
    <source>
        <dbReference type="SAM" id="Phobius"/>
    </source>
</evidence>
<evidence type="ECO:0000259" key="6">
    <source>
        <dbReference type="Pfam" id="PF01694"/>
    </source>
</evidence>
<feature type="transmembrane region" description="Helical" evidence="5">
    <location>
        <begin position="77"/>
        <end position="98"/>
    </location>
</feature>
<dbReference type="Proteomes" id="UP000198942">
    <property type="component" value="Unassembled WGS sequence"/>
</dbReference>
<dbReference type="Pfam" id="PF01694">
    <property type="entry name" value="Rhomboid"/>
    <property type="match status" value="1"/>
</dbReference>
<evidence type="ECO:0000256" key="3">
    <source>
        <dbReference type="ARBA" id="ARBA00022989"/>
    </source>
</evidence>
<dbReference type="AlphaFoldDB" id="A0A1H8AU36"/>
<dbReference type="GO" id="GO:0016020">
    <property type="term" value="C:membrane"/>
    <property type="evidence" value="ECO:0007669"/>
    <property type="project" value="UniProtKB-SubCell"/>
</dbReference>
<name>A0A1H8AU36_9SPHI</name>
<feature type="domain" description="Peptidase S54 rhomboid" evidence="6">
    <location>
        <begin position="32"/>
        <end position="183"/>
    </location>
</feature>
<evidence type="ECO:0000256" key="2">
    <source>
        <dbReference type="ARBA" id="ARBA00022692"/>
    </source>
</evidence>
<feature type="transmembrane region" description="Helical" evidence="5">
    <location>
        <begin position="167"/>
        <end position="184"/>
    </location>
</feature>
<keyword evidence="8" id="KW-1185">Reference proteome</keyword>
<dbReference type="Gene3D" id="1.20.1540.10">
    <property type="entry name" value="Rhomboid-like"/>
    <property type="match status" value="1"/>
</dbReference>
<evidence type="ECO:0000256" key="1">
    <source>
        <dbReference type="ARBA" id="ARBA00004141"/>
    </source>
</evidence>
<dbReference type="STRING" id="551995.SAMN05192574_101668"/>
<proteinExistence type="predicted"/>
<sequence>MTLIMVTSVIGFINPIVKFNLMLHPFSIFHHKQVYRLITADFVHNDPIHLIINETVIFFACGTLETYLHGHYARGSFLFLSIYLISMLGGAVIIAIRYHKDFDYSSSGASGSAIGSMFGYMILQPHVAAFYLPMFGSIQNIYGAFLFVAGFIIYQFRTKNPMVNNELHFYSAITGAIFTLLLFHDQLVHW</sequence>
<dbReference type="SUPFAM" id="SSF144091">
    <property type="entry name" value="Rhomboid-like"/>
    <property type="match status" value="1"/>
</dbReference>
<feature type="transmembrane region" description="Helical" evidence="5">
    <location>
        <begin position="130"/>
        <end position="155"/>
    </location>
</feature>
<evidence type="ECO:0000256" key="4">
    <source>
        <dbReference type="ARBA" id="ARBA00023136"/>
    </source>
</evidence>
<evidence type="ECO:0000313" key="7">
    <source>
        <dbReference type="EMBL" id="SEM74311.1"/>
    </source>
</evidence>
<comment type="subcellular location">
    <subcellularLocation>
        <location evidence="1">Membrane</location>
        <topology evidence="1">Multi-pass membrane protein</topology>
    </subcellularLocation>
</comment>
<keyword evidence="3 5" id="KW-1133">Transmembrane helix</keyword>
<accession>A0A1H8AU36</accession>